<feature type="compositionally biased region" description="Basic and acidic residues" evidence="1">
    <location>
        <begin position="1"/>
        <end position="11"/>
    </location>
</feature>
<dbReference type="ExpressionAtlas" id="A0A5S9X185">
    <property type="expression patterns" value="baseline and differential"/>
</dbReference>
<organism evidence="2 3">
    <name type="scientific">Arabidopsis thaliana</name>
    <name type="common">Mouse-ear cress</name>
    <dbReference type="NCBI Taxonomy" id="3702"/>
    <lineage>
        <taxon>Eukaryota</taxon>
        <taxon>Viridiplantae</taxon>
        <taxon>Streptophyta</taxon>
        <taxon>Embryophyta</taxon>
        <taxon>Tracheophyta</taxon>
        <taxon>Spermatophyta</taxon>
        <taxon>Magnoliopsida</taxon>
        <taxon>eudicotyledons</taxon>
        <taxon>Gunneridae</taxon>
        <taxon>Pentapetalae</taxon>
        <taxon>rosids</taxon>
        <taxon>malvids</taxon>
        <taxon>Brassicales</taxon>
        <taxon>Brassicaceae</taxon>
        <taxon>Camelineae</taxon>
        <taxon>Arabidopsis</taxon>
    </lineage>
</organism>
<name>A0A5S9X185_ARATH</name>
<dbReference type="GO" id="GO:2000028">
    <property type="term" value="P:regulation of photoperiodism, flowering"/>
    <property type="evidence" value="ECO:0007669"/>
    <property type="project" value="InterPro"/>
</dbReference>
<evidence type="ECO:0000313" key="3">
    <source>
        <dbReference type="Proteomes" id="UP000434276"/>
    </source>
</evidence>
<feature type="compositionally biased region" description="Basic and acidic residues" evidence="1">
    <location>
        <begin position="216"/>
        <end position="226"/>
    </location>
</feature>
<feature type="compositionally biased region" description="Basic and acidic residues" evidence="1">
    <location>
        <begin position="260"/>
        <end position="283"/>
    </location>
</feature>
<feature type="region of interest" description="Disordered" evidence="1">
    <location>
        <begin position="136"/>
        <end position="159"/>
    </location>
</feature>
<feature type="region of interest" description="Disordered" evidence="1">
    <location>
        <begin position="540"/>
        <end position="617"/>
    </location>
</feature>
<dbReference type="PANTHER" id="PTHR34281:SF2">
    <property type="entry name" value="PROTEIN EARLY FLOWERING 3"/>
    <property type="match status" value="1"/>
</dbReference>
<feature type="compositionally biased region" description="Polar residues" evidence="1">
    <location>
        <begin position="54"/>
        <end position="74"/>
    </location>
</feature>
<feature type="compositionally biased region" description="Basic and acidic residues" evidence="1">
    <location>
        <begin position="234"/>
        <end position="253"/>
    </location>
</feature>
<dbReference type="AlphaFoldDB" id="A0A5S9X185"/>
<dbReference type="EMBL" id="CACSHJ010000088">
    <property type="protein sequence ID" value="CAA0371864.1"/>
    <property type="molecule type" value="Genomic_DNA"/>
</dbReference>
<feature type="region of interest" description="Disordered" evidence="1">
    <location>
        <begin position="48"/>
        <end position="75"/>
    </location>
</feature>
<feature type="compositionally biased region" description="Polar residues" evidence="1">
    <location>
        <begin position="552"/>
        <end position="568"/>
    </location>
</feature>
<evidence type="ECO:0008006" key="4">
    <source>
        <dbReference type="Google" id="ProtNLM"/>
    </source>
</evidence>
<feature type="compositionally biased region" description="Low complexity" evidence="1">
    <location>
        <begin position="599"/>
        <end position="617"/>
    </location>
</feature>
<sequence>MKRGKDEEKILEPMFPRLHVNDADKGGPRAPPRNKMALYEQLSIPSQRFGDHGTMNSRSNNTSTLVHPGPSSQPCGVERNLSVQHLDSSAANQATEKFVSQMSFMENVRSSAQHNQRKMVREEEDFAVPVYINSRRSQSHGRTKSGIEKEKHTPMVAPSSHHSIRFQEVNQTGSKQNVCLATCSKPEVRDQVKANARSGGFVISLDVSVTEEIDLEKSASSHDRVNDYNASLRQESRNRLYRDGGKTRLKDTDNGAESHLATENHSQEGHGSPEDIDNDREYSKSRACASLQQINEEASDDVSDDSMVDSISSIDVSPDDVVGILGQKRFWRARKAIANQQRVFAVQLFELHRLIKVQKLIAASPDLLLDEISFLGKVSAKSYPVKKLLPSEFLVKPPLPHVVVKQRGDSEKTDQHKMESSAENVVGRLSNQGHHQQSNYMPFANNPPASPAPNGYCFPPQPPSGNHQQWLIPVMSPSEGLIYKPHPGMAHTGHYGGYYGHYMPTPMVMPQYHPGMGFPPPGNGYFPPYGMMPTIMNPYCSSQQQQQQQQQPNEQMNQFGHPGNLQNTQQQQQRSDNEPAPQQQQQPTKSYPRARKSRQGSTGSSPSGPQGISGSKSFRPFAAVDEDSNINNVPEQTMTTTTTTTRTTVTQTTRDGGGVTRVIKVVPHNAKLASENAARIFQSIQEERKRYDSSKP</sequence>
<reference evidence="2 3" key="1">
    <citation type="submission" date="2019-12" db="EMBL/GenBank/DDBJ databases">
        <authorList>
            <person name="Jiao W.-B."/>
            <person name="Schneeberger K."/>
        </authorList>
    </citation>
    <scope>NUCLEOTIDE SEQUENCE [LARGE SCALE GENOMIC DNA]</scope>
    <source>
        <strain evidence="3">cv. C24</strain>
    </source>
</reference>
<evidence type="ECO:0000256" key="1">
    <source>
        <dbReference type="SAM" id="MobiDB-lite"/>
    </source>
</evidence>
<accession>A0A5S9X185</accession>
<feature type="region of interest" description="Disordered" evidence="1">
    <location>
        <begin position="216"/>
        <end position="283"/>
    </location>
</feature>
<feature type="compositionally biased region" description="Polar residues" evidence="1">
    <location>
        <begin position="580"/>
        <end position="589"/>
    </location>
</feature>
<dbReference type="InterPro" id="IPR039319">
    <property type="entry name" value="ELF3-like"/>
</dbReference>
<proteinExistence type="predicted"/>
<dbReference type="OrthoDB" id="1939092at2759"/>
<dbReference type="Proteomes" id="UP000434276">
    <property type="component" value="Unassembled WGS sequence"/>
</dbReference>
<gene>
    <name evidence="2" type="ORF">C24_LOCUS8837</name>
</gene>
<dbReference type="PANTHER" id="PTHR34281">
    <property type="entry name" value="PROTEIN EARLY FLOWERING 3"/>
    <property type="match status" value="1"/>
</dbReference>
<evidence type="ECO:0000313" key="2">
    <source>
        <dbReference type="EMBL" id="CAA0371864.1"/>
    </source>
</evidence>
<feature type="region of interest" description="Disordered" evidence="1">
    <location>
        <begin position="1"/>
        <end position="33"/>
    </location>
</feature>
<protein>
    <recommendedName>
        <fullName evidence="4">Protein EARLY FLOWERING 3</fullName>
    </recommendedName>
</protein>